<sequence length="380" mass="41995">MAASMVPAETRKITSRCSPDVDRCSHMFEIHGYTLQAEGLGVGKTVVRSATFAVGGYDWSISYYPDGYYGQESSGYASVYIDFMSNKTCPAGTKVSGHFRFRLFNPATGEFRIMLGGYLPFKHTVNPNGSHAWGSAKFIDRRWLQTSPYLCHDRLTIVCDLSVLVGSRVSGPESTETCENEIIIEVPPSNLSENLGKLLDMKEGADVTFKVKGVVFHAHKVVLAARSPVFKAELYGLIGERKTCRHGHIAIQDMEPGVFNALLHFIYTDSLPAANGDCDLDDEGVVKHLLVAADRYAMDRMRLMCESMLCKRLDVENVAAILALADQHYCCKLKDACVSFMSSPKRIKDVMATQGYDHLKKACPSIVMNLLEESVKSSVC</sequence>
<dbReference type="InterPro" id="IPR045005">
    <property type="entry name" value="BPM1-6"/>
</dbReference>
<gene>
    <name evidence="5" type="ORF">BDA96_05G227900</name>
</gene>
<dbReference type="AlphaFoldDB" id="A0A921R242"/>
<dbReference type="SUPFAM" id="SSF54695">
    <property type="entry name" value="POZ domain"/>
    <property type="match status" value="1"/>
</dbReference>
<dbReference type="Pfam" id="PF24570">
    <property type="entry name" value="BACK_BPM_SPOP"/>
    <property type="match status" value="1"/>
</dbReference>
<organism evidence="5 6">
    <name type="scientific">Sorghum bicolor</name>
    <name type="common">Sorghum</name>
    <name type="synonym">Sorghum vulgare</name>
    <dbReference type="NCBI Taxonomy" id="4558"/>
    <lineage>
        <taxon>Eukaryota</taxon>
        <taxon>Viridiplantae</taxon>
        <taxon>Streptophyta</taxon>
        <taxon>Embryophyta</taxon>
        <taxon>Tracheophyta</taxon>
        <taxon>Spermatophyta</taxon>
        <taxon>Magnoliopsida</taxon>
        <taxon>Liliopsida</taxon>
        <taxon>Poales</taxon>
        <taxon>Poaceae</taxon>
        <taxon>PACMAD clade</taxon>
        <taxon>Panicoideae</taxon>
        <taxon>Andropogonodae</taxon>
        <taxon>Andropogoneae</taxon>
        <taxon>Sorghinae</taxon>
        <taxon>Sorghum</taxon>
    </lineage>
</organism>
<dbReference type="CDD" id="cd18280">
    <property type="entry name" value="BTB_POZ_BPM_plant"/>
    <property type="match status" value="1"/>
</dbReference>
<dbReference type="CDD" id="cd00121">
    <property type="entry name" value="MATH"/>
    <property type="match status" value="1"/>
</dbReference>
<dbReference type="GO" id="GO:0016567">
    <property type="term" value="P:protein ubiquitination"/>
    <property type="evidence" value="ECO:0007669"/>
    <property type="project" value="InterPro"/>
</dbReference>
<protein>
    <recommendedName>
        <fullName evidence="7">BTB domain-containing protein</fullName>
    </recommendedName>
</protein>
<dbReference type="InterPro" id="IPR002083">
    <property type="entry name" value="MATH/TRAF_dom"/>
</dbReference>
<dbReference type="Pfam" id="PF22486">
    <property type="entry name" value="MATH_2"/>
    <property type="match status" value="1"/>
</dbReference>
<dbReference type="InterPro" id="IPR000210">
    <property type="entry name" value="BTB/POZ_dom"/>
</dbReference>
<feature type="domain" description="BTB" evidence="3">
    <location>
        <begin position="205"/>
        <end position="275"/>
    </location>
</feature>
<proteinExistence type="inferred from homology"/>
<dbReference type="Gene3D" id="1.25.40.420">
    <property type="match status" value="1"/>
</dbReference>
<evidence type="ECO:0000256" key="1">
    <source>
        <dbReference type="ARBA" id="ARBA00004906"/>
    </source>
</evidence>
<dbReference type="PROSITE" id="PS50144">
    <property type="entry name" value="MATH"/>
    <property type="match status" value="1"/>
</dbReference>
<dbReference type="InterPro" id="IPR008974">
    <property type="entry name" value="TRAF-like"/>
</dbReference>
<dbReference type="Pfam" id="PF00651">
    <property type="entry name" value="BTB"/>
    <property type="match status" value="1"/>
</dbReference>
<reference evidence="5" key="2">
    <citation type="submission" date="2020-10" db="EMBL/GenBank/DDBJ databases">
        <authorList>
            <person name="Cooper E.A."/>
            <person name="Brenton Z.W."/>
            <person name="Flinn B.S."/>
            <person name="Jenkins J."/>
            <person name="Shu S."/>
            <person name="Flowers D."/>
            <person name="Luo F."/>
            <person name="Wang Y."/>
            <person name="Xia P."/>
            <person name="Barry K."/>
            <person name="Daum C."/>
            <person name="Lipzen A."/>
            <person name="Yoshinaga Y."/>
            <person name="Schmutz J."/>
            <person name="Saski C."/>
            <person name="Vermerris W."/>
            <person name="Kresovich S."/>
        </authorList>
    </citation>
    <scope>NUCLEOTIDE SEQUENCE</scope>
</reference>
<evidence type="ECO:0000256" key="2">
    <source>
        <dbReference type="ARBA" id="ARBA00010846"/>
    </source>
</evidence>
<dbReference type="InterPro" id="IPR056423">
    <property type="entry name" value="BACK_BPM_SPOP"/>
</dbReference>
<evidence type="ECO:0000259" key="3">
    <source>
        <dbReference type="PROSITE" id="PS50097"/>
    </source>
</evidence>
<dbReference type="SMART" id="SM00225">
    <property type="entry name" value="BTB"/>
    <property type="match status" value="1"/>
</dbReference>
<comment type="caution">
    <text evidence="5">The sequence shown here is derived from an EMBL/GenBank/DDBJ whole genome shotgun (WGS) entry which is preliminary data.</text>
</comment>
<accession>A0A921R242</accession>
<dbReference type="Proteomes" id="UP000807115">
    <property type="component" value="Chromosome 5"/>
</dbReference>
<reference evidence="5" key="1">
    <citation type="journal article" date="2019" name="BMC Genomics">
        <title>A new reference genome for Sorghum bicolor reveals high levels of sequence similarity between sweet and grain genotypes: implications for the genetics of sugar metabolism.</title>
        <authorList>
            <person name="Cooper E.A."/>
            <person name="Brenton Z.W."/>
            <person name="Flinn B.S."/>
            <person name="Jenkins J."/>
            <person name="Shu S."/>
            <person name="Flowers D."/>
            <person name="Luo F."/>
            <person name="Wang Y."/>
            <person name="Xia P."/>
            <person name="Barry K."/>
            <person name="Daum C."/>
            <person name="Lipzen A."/>
            <person name="Yoshinaga Y."/>
            <person name="Schmutz J."/>
            <person name="Saski C."/>
            <person name="Vermerris W."/>
            <person name="Kresovich S."/>
        </authorList>
    </citation>
    <scope>NUCLEOTIDE SEQUENCE</scope>
</reference>
<dbReference type="InterPro" id="IPR011333">
    <property type="entry name" value="SKP1/BTB/POZ_sf"/>
</dbReference>
<dbReference type="EMBL" id="CM027684">
    <property type="protein sequence ID" value="KAG0530910.1"/>
    <property type="molecule type" value="Genomic_DNA"/>
</dbReference>
<dbReference type="Gene3D" id="2.60.210.10">
    <property type="entry name" value="Apoptosis, Tumor Necrosis Factor Receptor Associated Protein 2, Chain A"/>
    <property type="match status" value="1"/>
</dbReference>
<evidence type="ECO:0000259" key="4">
    <source>
        <dbReference type="PROSITE" id="PS50144"/>
    </source>
</evidence>
<evidence type="ECO:0008006" key="7">
    <source>
        <dbReference type="Google" id="ProtNLM"/>
    </source>
</evidence>
<dbReference type="SUPFAM" id="SSF49599">
    <property type="entry name" value="TRAF domain-like"/>
    <property type="match status" value="1"/>
</dbReference>
<evidence type="ECO:0000313" key="5">
    <source>
        <dbReference type="EMBL" id="KAG0530910.1"/>
    </source>
</evidence>
<comment type="similarity">
    <text evidence="2">Belongs to the Tdpoz family.</text>
</comment>
<comment type="pathway">
    <text evidence="1">Protein modification; protein ubiquitination.</text>
</comment>
<dbReference type="PANTHER" id="PTHR26379">
    <property type="entry name" value="BTB/POZ AND MATH DOMAIN-CONTAINING PROTEIN 1"/>
    <property type="match status" value="1"/>
</dbReference>
<feature type="domain" description="MATH" evidence="4">
    <location>
        <begin position="23"/>
        <end position="161"/>
    </location>
</feature>
<dbReference type="Gene3D" id="3.30.710.10">
    <property type="entry name" value="Potassium Channel Kv1.1, Chain A"/>
    <property type="match status" value="1"/>
</dbReference>
<dbReference type="PANTHER" id="PTHR26379:SF474">
    <property type="entry name" value="OS08G0228200 PROTEIN"/>
    <property type="match status" value="1"/>
</dbReference>
<dbReference type="PROSITE" id="PS50097">
    <property type="entry name" value="BTB"/>
    <property type="match status" value="1"/>
</dbReference>
<name>A0A921R242_SORBI</name>
<evidence type="ECO:0000313" key="6">
    <source>
        <dbReference type="Proteomes" id="UP000807115"/>
    </source>
</evidence>